<name>A0A8T0GZ98_CERPU</name>
<proteinExistence type="predicted"/>
<sequence>MLLLWRREVLFAVFDIRWVCQLWENANRELWVGRNLYSEVLVQRVLHMSRRCQEM</sequence>
<keyword evidence="2" id="KW-1185">Reference proteome</keyword>
<accession>A0A8T0GZ98</accession>
<evidence type="ECO:0000313" key="2">
    <source>
        <dbReference type="Proteomes" id="UP000822688"/>
    </source>
</evidence>
<dbReference type="AlphaFoldDB" id="A0A8T0GZ98"/>
<reference evidence="1" key="1">
    <citation type="submission" date="2020-06" db="EMBL/GenBank/DDBJ databases">
        <title>WGS assembly of Ceratodon purpureus strain R40.</title>
        <authorList>
            <person name="Carey S.B."/>
            <person name="Jenkins J."/>
            <person name="Shu S."/>
            <person name="Lovell J.T."/>
            <person name="Sreedasyam A."/>
            <person name="Maumus F."/>
            <person name="Tiley G.P."/>
            <person name="Fernandez-Pozo N."/>
            <person name="Barry K."/>
            <person name="Chen C."/>
            <person name="Wang M."/>
            <person name="Lipzen A."/>
            <person name="Daum C."/>
            <person name="Saski C.A."/>
            <person name="Payton A.C."/>
            <person name="Mcbreen J.C."/>
            <person name="Conrad R.E."/>
            <person name="Kollar L.M."/>
            <person name="Olsson S."/>
            <person name="Huttunen S."/>
            <person name="Landis J.B."/>
            <person name="Wickett N.J."/>
            <person name="Johnson M.G."/>
            <person name="Rensing S.A."/>
            <person name="Grimwood J."/>
            <person name="Schmutz J."/>
            <person name="Mcdaniel S.F."/>
        </authorList>
    </citation>
    <scope>NUCLEOTIDE SEQUENCE</scope>
    <source>
        <strain evidence="1">R40</strain>
    </source>
</reference>
<organism evidence="1 2">
    <name type="scientific">Ceratodon purpureus</name>
    <name type="common">Fire moss</name>
    <name type="synonym">Dicranum purpureum</name>
    <dbReference type="NCBI Taxonomy" id="3225"/>
    <lineage>
        <taxon>Eukaryota</taxon>
        <taxon>Viridiplantae</taxon>
        <taxon>Streptophyta</taxon>
        <taxon>Embryophyta</taxon>
        <taxon>Bryophyta</taxon>
        <taxon>Bryophytina</taxon>
        <taxon>Bryopsida</taxon>
        <taxon>Dicranidae</taxon>
        <taxon>Pseudoditrichales</taxon>
        <taxon>Ditrichaceae</taxon>
        <taxon>Ceratodon</taxon>
    </lineage>
</organism>
<protein>
    <submittedName>
        <fullName evidence="1">Uncharacterized protein</fullName>
    </submittedName>
</protein>
<evidence type="ECO:0000313" key="1">
    <source>
        <dbReference type="EMBL" id="KAG0563529.1"/>
    </source>
</evidence>
<gene>
    <name evidence="1" type="ORF">KC19_8G038500</name>
</gene>
<dbReference type="Proteomes" id="UP000822688">
    <property type="component" value="Chromosome 8"/>
</dbReference>
<comment type="caution">
    <text evidence="1">The sequence shown here is derived from an EMBL/GenBank/DDBJ whole genome shotgun (WGS) entry which is preliminary data.</text>
</comment>
<dbReference type="EMBL" id="CM026429">
    <property type="protein sequence ID" value="KAG0563529.1"/>
    <property type="molecule type" value="Genomic_DNA"/>
</dbReference>